<dbReference type="SUPFAM" id="SSF51621">
    <property type="entry name" value="Phosphoenolpyruvate/pyruvate domain"/>
    <property type="match status" value="1"/>
</dbReference>
<sequence>MNDRPRGAPDLVALYVPGNRPALFEKALVGPDVVILDLEDAVPLAAKDDARRAVRSWVDGLDQASRARISVRVNAVGTPQHSQDLAAVADLGGLHSVRVPKVESREDVAAVSAVVGDLPVHALLETARGIEAAATVAASPGVGALAIGEADLRSDLGVTAEDGLAWARSRVVVAARAAGLPAPMMSAWTDLEDDQGLLASCRAGRGMGFLGRTAVHPRQVPTIRAGFAPSEEEVAHARALLRHLGDDHDERGIAVTESGHMVDRAMVRNAEQVLALHDASR</sequence>
<dbReference type="Pfam" id="PF03328">
    <property type="entry name" value="HpcH_HpaI"/>
    <property type="match status" value="1"/>
</dbReference>
<evidence type="ECO:0000256" key="1">
    <source>
        <dbReference type="ARBA" id="ARBA00001946"/>
    </source>
</evidence>
<dbReference type="EMBL" id="JACXYY010000004">
    <property type="protein sequence ID" value="MBD3915401.1"/>
    <property type="molecule type" value="Genomic_DNA"/>
</dbReference>
<dbReference type="InterPro" id="IPR040442">
    <property type="entry name" value="Pyrv_kinase-like_dom_sf"/>
</dbReference>
<dbReference type="Proteomes" id="UP000649289">
    <property type="component" value="Unassembled WGS sequence"/>
</dbReference>
<gene>
    <name evidence="5" type="ORF">IEZ25_12320</name>
</gene>
<dbReference type="GO" id="GO:0016829">
    <property type="term" value="F:lyase activity"/>
    <property type="evidence" value="ECO:0007669"/>
    <property type="project" value="UniProtKB-KW"/>
</dbReference>
<dbReference type="PANTHER" id="PTHR32308:SF10">
    <property type="entry name" value="CITRATE LYASE SUBUNIT BETA"/>
    <property type="match status" value="1"/>
</dbReference>
<organism evidence="5 6">
    <name type="scientific">Nocardioides hwasunensis</name>
    <dbReference type="NCBI Taxonomy" id="397258"/>
    <lineage>
        <taxon>Bacteria</taxon>
        <taxon>Bacillati</taxon>
        <taxon>Actinomycetota</taxon>
        <taxon>Actinomycetes</taxon>
        <taxon>Propionibacteriales</taxon>
        <taxon>Nocardioidaceae</taxon>
        <taxon>Nocardioides</taxon>
    </lineage>
</organism>
<evidence type="ECO:0000313" key="6">
    <source>
        <dbReference type="Proteomes" id="UP000649289"/>
    </source>
</evidence>
<dbReference type="InterPro" id="IPR005000">
    <property type="entry name" value="Aldolase/citrate-lyase_domain"/>
</dbReference>
<comment type="caution">
    <text evidence="5">The sequence shown here is derived from an EMBL/GenBank/DDBJ whole genome shotgun (WGS) entry which is preliminary data.</text>
</comment>
<feature type="domain" description="HpcH/HpaI aldolase/citrate lyase" evidence="4">
    <location>
        <begin position="13"/>
        <end position="217"/>
    </location>
</feature>
<evidence type="ECO:0000256" key="2">
    <source>
        <dbReference type="ARBA" id="ARBA00022723"/>
    </source>
</evidence>
<dbReference type="InterPro" id="IPR011206">
    <property type="entry name" value="Citrate_lyase_beta/mcl1/mcl2"/>
</dbReference>
<evidence type="ECO:0000313" key="5">
    <source>
        <dbReference type="EMBL" id="MBD3915401.1"/>
    </source>
</evidence>
<accession>A0ABR8MH49</accession>
<dbReference type="PIRSF" id="PIRSF015582">
    <property type="entry name" value="Cit_lyase_B"/>
    <property type="match status" value="1"/>
</dbReference>
<keyword evidence="5" id="KW-0456">Lyase</keyword>
<keyword evidence="6" id="KW-1185">Reference proteome</keyword>
<evidence type="ECO:0000256" key="3">
    <source>
        <dbReference type="ARBA" id="ARBA00022842"/>
    </source>
</evidence>
<dbReference type="Gene3D" id="3.20.20.60">
    <property type="entry name" value="Phosphoenolpyruvate-binding domains"/>
    <property type="match status" value="1"/>
</dbReference>
<dbReference type="InterPro" id="IPR015813">
    <property type="entry name" value="Pyrv/PenolPyrv_kinase-like_dom"/>
</dbReference>
<comment type="cofactor">
    <cofactor evidence="1">
        <name>Mg(2+)</name>
        <dbReference type="ChEBI" id="CHEBI:18420"/>
    </cofactor>
</comment>
<reference evidence="5 6" key="1">
    <citation type="submission" date="2020-09" db="EMBL/GenBank/DDBJ databases">
        <title>novel species in genus Nocardioides.</title>
        <authorList>
            <person name="Zhang G."/>
        </authorList>
    </citation>
    <scope>NUCLEOTIDE SEQUENCE [LARGE SCALE GENOMIC DNA]</scope>
    <source>
        <strain evidence="5 6">19197</strain>
    </source>
</reference>
<protein>
    <submittedName>
        <fullName evidence="5">CoA ester lyase</fullName>
    </submittedName>
</protein>
<dbReference type="PANTHER" id="PTHR32308">
    <property type="entry name" value="LYASE BETA SUBUNIT, PUTATIVE (AFU_ORTHOLOGUE AFUA_4G13030)-RELATED"/>
    <property type="match status" value="1"/>
</dbReference>
<keyword evidence="3" id="KW-0460">Magnesium</keyword>
<evidence type="ECO:0000259" key="4">
    <source>
        <dbReference type="Pfam" id="PF03328"/>
    </source>
</evidence>
<proteinExistence type="predicted"/>
<name>A0ABR8MH49_9ACTN</name>
<dbReference type="RefSeq" id="WP_191199706.1">
    <property type="nucleotide sequence ID" value="NZ_BAAAPA010000005.1"/>
</dbReference>
<keyword evidence="2" id="KW-0479">Metal-binding</keyword>